<dbReference type="OrthoDB" id="582905at2"/>
<name>A0A6G1X5J4_9BACI</name>
<dbReference type="RefSeq" id="WP_153728108.1">
    <property type="nucleotide sequence ID" value="NZ_WJNH01000004.1"/>
</dbReference>
<proteinExistence type="predicted"/>
<organism evidence="1 2">
    <name type="scientific">Salinibacillus xinjiangensis</name>
    <dbReference type="NCBI Taxonomy" id="1229268"/>
    <lineage>
        <taxon>Bacteria</taxon>
        <taxon>Bacillati</taxon>
        <taxon>Bacillota</taxon>
        <taxon>Bacilli</taxon>
        <taxon>Bacillales</taxon>
        <taxon>Bacillaceae</taxon>
        <taxon>Salinibacillus</taxon>
    </lineage>
</organism>
<accession>A0A6G1X5J4</accession>
<dbReference type="EMBL" id="WJNH01000004">
    <property type="protein sequence ID" value="MRG86176.1"/>
    <property type="molecule type" value="Genomic_DNA"/>
</dbReference>
<dbReference type="Proteomes" id="UP000480185">
    <property type="component" value="Unassembled WGS sequence"/>
</dbReference>
<dbReference type="AlphaFoldDB" id="A0A6G1X5J4"/>
<gene>
    <name evidence="1" type="ORF">GH754_07540</name>
</gene>
<sequence length="54" mass="6436">MQERNEMDFFFKWIKKEDGKLPKDISEDFFKVLERNADKHEKTIGGQISESLTT</sequence>
<evidence type="ECO:0000313" key="2">
    <source>
        <dbReference type="Proteomes" id="UP000480185"/>
    </source>
</evidence>
<keyword evidence="2" id="KW-1185">Reference proteome</keyword>
<reference evidence="1 2" key="1">
    <citation type="submission" date="2019-11" db="EMBL/GenBank/DDBJ databases">
        <authorList>
            <person name="Li J."/>
        </authorList>
    </citation>
    <scope>NUCLEOTIDE SEQUENCE [LARGE SCALE GENOMIC DNA]</scope>
    <source>
        <strain evidence="1 2">J4</strain>
    </source>
</reference>
<evidence type="ECO:0000313" key="1">
    <source>
        <dbReference type="EMBL" id="MRG86176.1"/>
    </source>
</evidence>
<protein>
    <submittedName>
        <fullName evidence="1">Uncharacterized protein</fullName>
    </submittedName>
</protein>
<comment type="caution">
    <text evidence="1">The sequence shown here is derived from an EMBL/GenBank/DDBJ whole genome shotgun (WGS) entry which is preliminary data.</text>
</comment>